<dbReference type="SUPFAM" id="SSF55874">
    <property type="entry name" value="ATPase domain of HSP90 chaperone/DNA topoisomerase II/histidine kinase"/>
    <property type="match status" value="1"/>
</dbReference>
<accession>A0A078LQX7</accession>
<dbReference type="PANTHER" id="PTHR43065:SF42">
    <property type="entry name" value="TWO-COMPONENT SENSOR PPRA"/>
    <property type="match status" value="1"/>
</dbReference>
<dbReference type="InterPro" id="IPR000014">
    <property type="entry name" value="PAS"/>
</dbReference>
<dbReference type="InterPro" id="IPR005467">
    <property type="entry name" value="His_kinase_dom"/>
</dbReference>
<keyword evidence="7" id="KW-0175">Coiled coil</keyword>
<evidence type="ECO:0000256" key="4">
    <source>
        <dbReference type="ARBA" id="ARBA00022553"/>
    </source>
</evidence>
<evidence type="ECO:0000256" key="7">
    <source>
        <dbReference type="SAM" id="Coils"/>
    </source>
</evidence>
<dbReference type="SMART" id="SM00091">
    <property type="entry name" value="PAS"/>
    <property type="match status" value="1"/>
</dbReference>
<dbReference type="PANTHER" id="PTHR43065">
    <property type="entry name" value="SENSOR HISTIDINE KINASE"/>
    <property type="match status" value="1"/>
</dbReference>
<sequence>MTLRQRLENLPVGRKLLIAPLVLLAAVLLVSNLTFISAAYWISRQSVAPQAMHTLAALLSTPELSRQALESEASANALLAKLGDYAPLRAAMIYDAAGQRLAQLQRGEPLALPEQTSQVEQWQKTEMRANLLVELPQTAGPPGHLLIVASSELPGAFFTGTLTASLAILLASLLLWLLVAQQIRQLITRPIRDLEALTRQVTREENYSLRATARNQDEIGHLADAFNTMLSRMQAREQQLKRARDDAQEAFDHAQGLAEETWHTNRKLELEVQVRSRIERKLTGFQNYLNSIIDSMPSVLIALDEQLHVTQWNQQASALSGTPLNDALNQPVFIAFEQLRPFLSQIRRTCEHHEVQKIERVSWSFHEEPRHYALTFYPLTGSAGRGVVIRIDDITERLNMEEMMVQSEKMLSVGSLAAGMAHEINNPLGAILHNAQNIRRRLSPDLERNREAAAETGVELEAVNCYLQRREIPQMLDGIQQAGSRAARIVSHMLSFSRLSNRQLAECQLSELIDQALEIAGNDFALTDNFDFRAIEIQRDFDPQVARVPCIGNELEQVLLNLLKNAAQAIHHGPHRNHGKITLRTRLNPPWAEIQVEDNGGGIPEHIRKRIFEPFFTTKEVGQGTGLGLSVSYFIITNNHKGQMEVQCRPGQGTTFTLRLPLTSGSESTTN</sequence>
<dbReference type="Gene3D" id="1.10.287.130">
    <property type="match status" value="1"/>
</dbReference>
<dbReference type="Proteomes" id="UP000053902">
    <property type="component" value="Unassembled WGS sequence"/>
</dbReference>
<reference evidence="12 13" key="1">
    <citation type="submission" date="2014-07" db="EMBL/GenBank/DDBJ databases">
        <authorList>
            <person name="Urmite Genomes Urmite Genomes"/>
        </authorList>
    </citation>
    <scope>NUCLEOTIDE SEQUENCE [LARGE SCALE GENOMIC DNA]</scope>
    <source>
        <strain evidence="12 13">20_BN</strain>
    </source>
</reference>
<evidence type="ECO:0000259" key="10">
    <source>
        <dbReference type="PROSITE" id="PS50112"/>
    </source>
</evidence>
<feature type="domain" description="HAMP" evidence="11">
    <location>
        <begin position="185"/>
        <end position="238"/>
    </location>
</feature>
<dbReference type="Pfam" id="PF00672">
    <property type="entry name" value="HAMP"/>
    <property type="match status" value="1"/>
</dbReference>
<name>A0A078LQX7_9PSED</name>
<feature type="coiled-coil region" evidence="7">
    <location>
        <begin position="230"/>
        <end position="260"/>
    </location>
</feature>
<dbReference type="HOGENOM" id="CLU_021149_1_0_6"/>
<dbReference type="STRING" id="1499686.BN1079_00039"/>
<dbReference type="RefSeq" id="WP_037021485.1">
    <property type="nucleotide sequence ID" value="NZ_CCSF01000001.1"/>
</dbReference>
<dbReference type="InterPro" id="IPR003594">
    <property type="entry name" value="HATPase_dom"/>
</dbReference>
<keyword evidence="8" id="KW-0812">Transmembrane</keyword>
<dbReference type="CDD" id="cd06225">
    <property type="entry name" value="HAMP"/>
    <property type="match status" value="1"/>
</dbReference>
<evidence type="ECO:0000256" key="1">
    <source>
        <dbReference type="ARBA" id="ARBA00000085"/>
    </source>
</evidence>
<dbReference type="PRINTS" id="PR00344">
    <property type="entry name" value="BCTRLSENSOR"/>
</dbReference>
<dbReference type="InterPro" id="IPR003660">
    <property type="entry name" value="HAMP_dom"/>
</dbReference>
<dbReference type="SMART" id="SM00387">
    <property type="entry name" value="HATPase_c"/>
    <property type="match status" value="1"/>
</dbReference>
<protein>
    <recommendedName>
        <fullName evidence="3">histidine kinase</fullName>
        <ecNumber evidence="3">2.7.13.3</ecNumber>
    </recommendedName>
</protein>
<dbReference type="Pfam" id="PF02518">
    <property type="entry name" value="HATPase_c"/>
    <property type="match status" value="1"/>
</dbReference>
<dbReference type="CDD" id="cd00082">
    <property type="entry name" value="HisKA"/>
    <property type="match status" value="1"/>
</dbReference>
<comment type="catalytic activity">
    <reaction evidence="1">
        <text>ATP + protein L-histidine = ADP + protein N-phospho-L-histidine.</text>
        <dbReference type="EC" id="2.7.13.3"/>
    </reaction>
</comment>
<keyword evidence="13" id="KW-1185">Reference proteome</keyword>
<keyword evidence="5" id="KW-0808">Transferase</keyword>
<dbReference type="InterPro" id="IPR004358">
    <property type="entry name" value="Sig_transdc_His_kin-like_C"/>
</dbReference>
<evidence type="ECO:0000259" key="9">
    <source>
        <dbReference type="PROSITE" id="PS50109"/>
    </source>
</evidence>
<dbReference type="SMART" id="SM00388">
    <property type="entry name" value="HisKA"/>
    <property type="match status" value="1"/>
</dbReference>
<evidence type="ECO:0000256" key="6">
    <source>
        <dbReference type="ARBA" id="ARBA00022777"/>
    </source>
</evidence>
<dbReference type="Gene3D" id="3.30.450.20">
    <property type="entry name" value="PAS domain"/>
    <property type="match status" value="1"/>
</dbReference>
<proteinExistence type="predicted"/>
<keyword evidence="4" id="KW-0597">Phosphoprotein</keyword>
<comment type="subcellular location">
    <subcellularLocation>
        <location evidence="2">Membrane</location>
    </subcellularLocation>
</comment>
<dbReference type="InterPro" id="IPR003661">
    <property type="entry name" value="HisK_dim/P_dom"/>
</dbReference>
<evidence type="ECO:0000256" key="8">
    <source>
        <dbReference type="SAM" id="Phobius"/>
    </source>
</evidence>
<evidence type="ECO:0000259" key="11">
    <source>
        <dbReference type="PROSITE" id="PS50885"/>
    </source>
</evidence>
<evidence type="ECO:0000313" key="13">
    <source>
        <dbReference type="Proteomes" id="UP000053902"/>
    </source>
</evidence>
<dbReference type="AlphaFoldDB" id="A0A078LQX7"/>
<dbReference type="SUPFAM" id="SSF47384">
    <property type="entry name" value="Homodimeric domain of signal transducing histidine kinase"/>
    <property type="match status" value="1"/>
</dbReference>
<dbReference type="SUPFAM" id="SSF55785">
    <property type="entry name" value="PYP-like sensor domain (PAS domain)"/>
    <property type="match status" value="1"/>
</dbReference>
<feature type="transmembrane region" description="Helical" evidence="8">
    <location>
        <begin position="21"/>
        <end position="42"/>
    </location>
</feature>
<dbReference type="GO" id="GO:0016020">
    <property type="term" value="C:membrane"/>
    <property type="evidence" value="ECO:0007669"/>
    <property type="project" value="UniProtKB-SubCell"/>
</dbReference>
<dbReference type="InterPro" id="IPR036097">
    <property type="entry name" value="HisK_dim/P_sf"/>
</dbReference>
<dbReference type="Pfam" id="PF08448">
    <property type="entry name" value="PAS_4"/>
    <property type="match status" value="1"/>
</dbReference>
<dbReference type="OrthoDB" id="1931120at2"/>
<evidence type="ECO:0000313" key="12">
    <source>
        <dbReference type="EMBL" id="CDZ92772.1"/>
    </source>
</evidence>
<dbReference type="EC" id="2.7.13.3" evidence="3"/>
<feature type="transmembrane region" description="Helical" evidence="8">
    <location>
        <begin position="156"/>
        <end position="179"/>
    </location>
</feature>
<evidence type="ECO:0000256" key="2">
    <source>
        <dbReference type="ARBA" id="ARBA00004370"/>
    </source>
</evidence>
<dbReference type="EMBL" id="CCSF01000001">
    <property type="protein sequence ID" value="CDZ92772.1"/>
    <property type="molecule type" value="Genomic_DNA"/>
</dbReference>
<keyword evidence="8" id="KW-0472">Membrane</keyword>
<dbReference type="InterPro" id="IPR036890">
    <property type="entry name" value="HATPase_C_sf"/>
</dbReference>
<dbReference type="InterPro" id="IPR013656">
    <property type="entry name" value="PAS_4"/>
</dbReference>
<dbReference type="PROSITE" id="PS50885">
    <property type="entry name" value="HAMP"/>
    <property type="match status" value="1"/>
</dbReference>
<evidence type="ECO:0000256" key="3">
    <source>
        <dbReference type="ARBA" id="ARBA00012438"/>
    </source>
</evidence>
<gene>
    <name evidence="12" type="ORF">BN1079_00039</name>
</gene>
<dbReference type="NCBIfam" id="TIGR00229">
    <property type="entry name" value="sensory_box"/>
    <property type="match status" value="1"/>
</dbReference>
<dbReference type="GO" id="GO:0000155">
    <property type="term" value="F:phosphorelay sensor kinase activity"/>
    <property type="evidence" value="ECO:0007669"/>
    <property type="project" value="InterPro"/>
</dbReference>
<dbReference type="eggNOG" id="COG5000">
    <property type="taxonomic scope" value="Bacteria"/>
</dbReference>
<evidence type="ECO:0000256" key="5">
    <source>
        <dbReference type="ARBA" id="ARBA00022679"/>
    </source>
</evidence>
<feature type="domain" description="Histidine kinase" evidence="9">
    <location>
        <begin position="419"/>
        <end position="664"/>
    </location>
</feature>
<feature type="domain" description="PAS" evidence="10">
    <location>
        <begin position="285"/>
        <end position="341"/>
    </location>
</feature>
<dbReference type="SMART" id="SM00304">
    <property type="entry name" value="HAMP"/>
    <property type="match status" value="1"/>
</dbReference>
<dbReference type="Gene3D" id="3.30.565.10">
    <property type="entry name" value="Histidine kinase-like ATPase, C-terminal domain"/>
    <property type="match status" value="1"/>
</dbReference>
<keyword evidence="8" id="KW-1133">Transmembrane helix</keyword>
<organism evidence="12 13">
    <name type="scientific">Pseudomonas saudiphocaensis</name>
    <dbReference type="NCBI Taxonomy" id="1499686"/>
    <lineage>
        <taxon>Bacteria</taxon>
        <taxon>Pseudomonadati</taxon>
        <taxon>Pseudomonadota</taxon>
        <taxon>Gammaproteobacteria</taxon>
        <taxon>Pseudomonadales</taxon>
        <taxon>Pseudomonadaceae</taxon>
        <taxon>Pseudomonas</taxon>
    </lineage>
</organism>
<dbReference type="SUPFAM" id="SSF158472">
    <property type="entry name" value="HAMP domain-like"/>
    <property type="match status" value="1"/>
</dbReference>
<dbReference type="PROSITE" id="PS50112">
    <property type="entry name" value="PAS"/>
    <property type="match status" value="1"/>
</dbReference>
<dbReference type="InterPro" id="IPR035965">
    <property type="entry name" value="PAS-like_dom_sf"/>
</dbReference>
<dbReference type="Gene3D" id="6.10.340.10">
    <property type="match status" value="1"/>
</dbReference>
<keyword evidence="6 12" id="KW-0418">Kinase</keyword>
<dbReference type="PROSITE" id="PS50109">
    <property type="entry name" value="HIS_KIN"/>
    <property type="match status" value="1"/>
</dbReference>